<name>A0A1B7TIC2_9ASCO</name>
<evidence type="ECO:0000313" key="6">
    <source>
        <dbReference type="EMBL" id="OBA28463.1"/>
    </source>
</evidence>
<reference evidence="7" key="1">
    <citation type="journal article" date="2016" name="Proc. Natl. Acad. Sci. U.S.A.">
        <title>Comparative genomics of biotechnologically important yeasts.</title>
        <authorList>
            <person name="Riley R."/>
            <person name="Haridas S."/>
            <person name="Wolfe K.H."/>
            <person name="Lopes M.R."/>
            <person name="Hittinger C.T."/>
            <person name="Goeker M."/>
            <person name="Salamov A.A."/>
            <person name="Wisecaver J.H."/>
            <person name="Long T.M."/>
            <person name="Calvey C.H."/>
            <person name="Aerts A.L."/>
            <person name="Barry K.W."/>
            <person name="Choi C."/>
            <person name="Clum A."/>
            <person name="Coughlan A.Y."/>
            <person name="Deshpande S."/>
            <person name="Douglass A.P."/>
            <person name="Hanson S.J."/>
            <person name="Klenk H.-P."/>
            <person name="LaButti K.M."/>
            <person name="Lapidus A."/>
            <person name="Lindquist E.A."/>
            <person name="Lipzen A.M."/>
            <person name="Meier-Kolthoff J.P."/>
            <person name="Ohm R.A."/>
            <person name="Otillar R.P."/>
            <person name="Pangilinan J.L."/>
            <person name="Peng Y."/>
            <person name="Rokas A."/>
            <person name="Rosa C.A."/>
            <person name="Scheuner C."/>
            <person name="Sibirny A.A."/>
            <person name="Slot J.C."/>
            <person name="Stielow J.B."/>
            <person name="Sun H."/>
            <person name="Kurtzman C.P."/>
            <person name="Blackwell M."/>
            <person name="Grigoriev I.V."/>
            <person name="Jeffries T.W."/>
        </authorList>
    </citation>
    <scope>NUCLEOTIDE SEQUENCE [LARGE SCALE GENOMIC DNA]</scope>
    <source>
        <strain evidence="7">NRRL Y-1626</strain>
    </source>
</reference>
<dbReference type="PANTHER" id="PTHR28154">
    <property type="entry name" value="CELL WALL SYNTHESIS PROTEIN KNH1-RELATED"/>
    <property type="match status" value="1"/>
</dbReference>
<accession>A0A1B7TIC2</accession>
<dbReference type="InterPro" id="IPR045328">
    <property type="entry name" value="Kre9/Knh1"/>
</dbReference>
<dbReference type="GO" id="GO:0031505">
    <property type="term" value="P:fungal-type cell wall organization"/>
    <property type="evidence" value="ECO:0007669"/>
    <property type="project" value="TreeGrafter"/>
</dbReference>
<dbReference type="PANTHER" id="PTHR28154:SF1">
    <property type="entry name" value="CELL WALL SYNTHESIS PROTEIN KNH1-RELATED"/>
    <property type="match status" value="1"/>
</dbReference>
<feature type="domain" description="Yeast cell wall synthesis Kre9/Knh1 C-terminal" evidence="4">
    <location>
        <begin position="164"/>
        <end position="240"/>
    </location>
</feature>
<keyword evidence="7" id="KW-1185">Reference proteome</keyword>
<evidence type="ECO:0000256" key="2">
    <source>
        <dbReference type="ARBA" id="ARBA00006816"/>
    </source>
</evidence>
<protein>
    <submittedName>
        <fullName evidence="6">Cell wall synthesis KRE9KNH1</fullName>
    </submittedName>
</protein>
<dbReference type="OrthoDB" id="2432613at2759"/>
<dbReference type="EMBL" id="LXPE01000003">
    <property type="protein sequence ID" value="OBA28463.1"/>
    <property type="molecule type" value="Genomic_DNA"/>
</dbReference>
<dbReference type="GO" id="GO:0005576">
    <property type="term" value="C:extracellular region"/>
    <property type="evidence" value="ECO:0007669"/>
    <property type="project" value="TreeGrafter"/>
</dbReference>
<evidence type="ECO:0000256" key="3">
    <source>
        <dbReference type="ARBA" id="ARBA00022729"/>
    </source>
</evidence>
<feature type="non-terminal residue" evidence="6">
    <location>
        <position position="1"/>
    </location>
</feature>
<keyword evidence="3" id="KW-0732">Signal</keyword>
<sequence>LIIAFSILTNFVNADVIAVLPMAGRKFSVSGSSVPITVGWIDNQDYPILSDDVDYYTLTLCSGPNSKIESIKALAKKVDANDVTLDGIIYKYDVTIDSDVASSGVFFIQIYAAGSFGYTIHYTSRFTISGLTGSIVASSAGDVTTPPAAQYSINTGTTSAASINSASFAIPYPSQSGISKFAPMQTQPGTTITKATASWTRQFPTSAYTYYTTIAAGSLRDCTTTITPGWSYYITSYINY</sequence>
<proteinExistence type="inferred from homology"/>
<evidence type="ECO:0000259" key="5">
    <source>
        <dbReference type="Pfam" id="PF10342"/>
    </source>
</evidence>
<comment type="caution">
    <text evidence="6">The sequence shown here is derived from an EMBL/GenBank/DDBJ whole genome shotgun (WGS) entry which is preliminary data.</text>
</comment>
<dbReference type="AlphaFoldDB" id="A0A1B7TIC2"/>
<feature type="domain" description="Yeast cell wall synthesis Kre9/Knh1-like N-terminal" evidence="5">
    <location>
        <begin position="28"/>
        <end position="128"/>
    </location>
</feature>
<evidence type="ECO:0000313" key="7">
    <source>
        <dbReference type="Proteomes" id="UP000092321"/>
    </source>
</evidence>
<dbReference type="GO" id="GO:0006078">
    <property type="term" value="P:(1-&gt;6)-beta-D-glucan biosynthetic process"/>
    <property type="evidence" value="ECO:0007669"/>
    <property type="project" value="InterPro"/>
</dbReference>
<dbReference type="GO" id="GO:0042546">
    <property type="term" value="P:cell wall biogenesis"/>
    <property type="evidence" value="ECO:0007669"/>
    <property type="project" value="InterPro"/>
</dbReference>
<comment type="function">
    <text evidence="1">Involved in cell wall beta(1-&gt;6) glucan synthesis.</text>
</comment>
<dbReference type="Pfam" id="PF05390">
    <property type="entry name" value="Kre9_KNH1_C"/>
    <property type="match status" value="1"/>
</dbReference>
<dbReference type="InterPro" id="IPR018466">
    <property type="entry name" value="Kre9/Knh1-like_N"/>
</dbReference>
<evidence type="ECO:0000256" key="1">
    <source>
        <dbReference type="ARBA" id="ARBA00004010"/>
    </source>
</evidence>
<organism evidence="6 7">
    <name type="scientific">Hanseniaspora valbyensis NRRL Y-1626</name>
    <dbReference type="NCBI Taxonomy" id="766949"/>
    <lineage>
        <taxon>Eukaryota</taxon>
        <taxon>Fungi</taxon>
        <taxon>Dikarya</taxon>
        <taxon>Ascomycota</taxon>
        <taxon>Saccharomycotina</taxon>
        <taxon>Saccharomycetes</taxon>
        <taxon>Saccharomycodales</taxon>
        <taxon>Saccharomycodaceae</taxon>
        <taxon>Hanseniaspora</taxon>
    </lineage>
</organism>
<feature type="non-terminal residue" evidence="6">
    <location>
        <position position="240"/>
    </location>
</feature>
<gene>
    <name evidence="6" type="ORF">HANVADRAFT_17035</name>
</gene>
<evidence type="ECO:0000259" key="4">
    <source>
        <dbReference type="Pfam" id="PF05390"/>
    </source>
</evidence>
<comment type="similarity">
    <text evidence="2">Belongs to the KRE9/KNH1 family.</text>
</comment>
<dbReference type="Pfam" id="PF10342">
    <property type="entry name" value="Kre9_KNH"/>
    <property type="match status" value="1"/>
</dbReference>
<dbReference type="InterPro" id="IPR008659">
    <property type="entry name" value="Kre9/Knh1_C"/>
</dbReference>
<dbReference type="Proteomes" id="UP000092321">
    <property type="component" value="Unassembled WGS sequence"/>
</dbReference>